<protein>
    <submittedName>
        <fullName evidence="2">Uncharacterized protein</fullName>
    </submittedName>
</protein>
<keyword evidence="3" id="KW-1185">Reference proteome</keyword>
<keyword evidence="1" id="KW-1133">Transmembrane helix</keyword>
<comment type="caution">
    <text evidence="2">The sequence shown here is derived from an EMBL/GenBank/DDBJ whole genome shotgun (WGS) entry which is preliminary data.</text>
</comment>
<name>A0A7W0CVL7_9ACTN</name>
<keyword evidence="1" id="KW-0472">Membrane</keyword>
<gene>
    <name evidence="2" type="ORF">HNR30_009416</name>
</gene>
<dbReference type="AlphaFoldDB" id="A0A7W0CVL7"/>
<accession>A0A7W0CVL7</accession>
<evidence type="ECO:0000313" key="2">
    <source>
        <dbReference type="EMBL" id="MBA2898010.1"/>
    </source>
</evidence>
<dbReference type="Proteomes" id="UP000530928">
    <property type="component" value="Unassembled WGS sequence"/>
</dbReference>
<feature type="transmembrane region" description="Helical" evidence="1">
    <location>
        <begin position="79"/>
        <end position="104"/>
    </location>
</feature>
<organism evidence="2 3">
    <name type="scientific">Nonomuraea soli</name>
    <dbReference type="NCBI Taxonomy" id="1032476"/>
    <lineage>
        <taxon>Bacteria</taxon>
        <taxon>Bacillati</taxon>
        <taxon>Actinomycetota</taxon>
        <taxon>Actinomycetes</taxon>
        <taxon>Streptosporangiales</taxon>
        <taxon>Streptosporangiaceae</taxon>
        <taxon>Nonomuraea</taxon>
    </lineage>
</organism>
<evidence type="ECO:0000256" key="1">
    <source>
        <dbReference type="SAM" id="Phobius"/>
    </source>
</evidence>
<evidence type="ECO:0000313" key="3">
    <source>
        <dbReference type="Proteomes" id="UP000530928"/>
    </source>
</evidence>
<sequence length="257" mass="29019">MPRARRRLLHLVERLFHPDAPPKRSRRLRTTHPRPAVKTTVLVAERARAHRDKAETERLRAELAERGQRDTAQPREGRAIRWGTIITALATVAAVVVAMLAYVASKDAVRISEQQRTDSHSAFIKRVSIQPEDRLLSQLVEGGQIVITNWNSMPTEMYLHTEVEAGPLTGDFNFQIQIDACTQLTIRTQPMMGADTSQGWDGSHSAYVYNPLDGGWWQYDVVPAHRVSREVAVPRRYQMLPPAFESAGKVKELPVCV</sequence>
<proteinExistence type="predicted"/>
<dbReference type="RefSeq" id="WP_181616687.1">
    <property type="nucleotide sequence ID" value="NZ_BAABAM010000023.1"/>
</dbReference>
<dbReference type="EMBL" id="JACDUR010000017">
    <property type="protein sequence ID" value="MBA2898010.1"/>
    <property type="molecule type" value="Genomic_DNA"/>
</dbReference>
<reference evidence="2 3" key="1">
    <citation type="submission" date="2020-07" db="EMBL/GenBank/DDBJ databases">
        <title>Genomic Encyclopedia of Type Strains, Phase IV (KMG-IV): sequencing the most valuable type-strain genomes for metagenomic binning, comparative biology and taxonomic classification.</title>
        <authorList>
            <person name="Goeker M."/>
        </authorList>
    </citation>
    <scope>NUCLEOTIDE SEQUENCE [LARGE SCALE GENOMIC DNA]</scope>
    <source>
        <strain evidence="2 3">DSM 45533</strain>
    </source>
</reference>
<keyword evidence="1" id="KW-0812">Transmembrane</keyword>